<proteinExistence type="predicted"/>
<dbReference type="EMBL" id="JBHUOF010000021">
    <property type="protein sequence ID" value="MFD2801176.1"/>
    <property type="molecule type" value="Genomic_DNA"/>
</dbReference>
<protein>
    <submittedName>
        <fullName evidence="1">Acyltransferase</fullName>
    </submittedName>
</protein>
<name>A0ABW5WFP1_9PSEU</name>
<dbReference type="GO" id="GO:0016746">
    <property type="term" value="F:acyltransferase activity"/>
    <property type="evidence" value="ECO:0007669"/>
    <property type="project" value="UniProtKB-KW"/>
</dbReference>
<dbReference type="Proteomes" id="UP001597478">
    <property type="component" value="Unassembled WGS sequence"/>
</dbReference>
<organism evidence="1 2">
    <name type="scientific">Prauserella oleivorans</name>
    <dbReference type="NCBI Taxonomy" id="1478153"/>
    <lineage>
        <taxon>Bacteria</taxon>
        <taxon>Bacillati</taxon>
        <taxon>Actinomycetota</taxon>
        <taxon>Actinomycetes</taxon>
        <taxon>Pseudonocardiales</taxon>
        <taxon>Pseudonocardiaceae</taxon>
        <taxon>Prauserella</taxon>
    </lineage>
</organism>
<keyword evidence="1" id="KW-0808">Transferase</keyword>
<reference evidence="2" key="1">
    <citation type="journal article" date="2019" name="Int. J. Syst. Evol. Microbiol.">
        <title>The Global Catalogue of Microorganisms (GCM) 10K type strain sequencing project: providing services to taxonomists for standard genome sequencing and annotation.</title>
        <authorList>
            <consortium name="The Broad Institute Genomics Platform"/>
            <consortium name="The Broad Institute Genome Sequencing Center for Infectious Disease"/>
            <person name="Wu L."/>
            <person name="Ma J."/>
        </authorList>
    </citation>
    <scope>NUCLEOTIDE SEQUENCE [LARGE SCALE GENOMIC DNA]</scope>
    <source>
        <strain evidence="2">IBRC-M 10906</strain>
    </source>
</reference>
<keyword evidence="1" id="KW-0012">Acyltransferase</keyword>
<gene>
    <name evidence="1" type="ORF">ACFS2C_17425</name>
</gene>
<feature type="non-terminal residue" evidence="1">
    <location>
        <position position="1"/>
    </location>
</feature>
<keyword evidence="2" id="KW-1185">Reference proteome</keyword>
<comment type="caution">
    <text evidence="1">The sequence shown here is derived from an EMBL/GenBank/DDBJ whole genome shotgun (WGS) entry which is preliminary data.</text>
</comment>
<evidence type="ECO:0000313" key="1">
    <source>
        <dbReference type="EMBL" id="MFD2801176.1"/>
    </source>
</evidence>
<evidence type="ECO:0000313" key="2">
    <source>
        <dbReference type="Proteomes" id="UP001597478"/>
    </source>
</evidence>
<accession>A0ABW5WFP1</accession>
<sequence>VRVVVAGDSHAQQYVAALRPIARGAQRAGDLDGPRWVSFLDGHRARPHRHRVGEVEPAAGEIAGLRPDTVFAMATRDARPRLADMDPARL</sequence>